<dbReference type="OrthoDB" id="434713at2759"/>
<feature type="non-terminal residue" evidence="1">
    <location>
        <position position="367"/>
    </location>
</feature>
<keyword evidence="2" id="KW-1185">Reference proteome</keyword>
<organism evidence="1 2">
    <name type="scientific">Symbiodinium pilosum</name>
    <name type="common">Dinoflagellate</name>
    <dbReference type="NCBI Taxonomy" id="2952"/>
    <lineage>
        <taxon>Eukaryota</taxon>
        <taxon>Sar</taxon>
        <taxon>Alveolata</taxon>
        <taxon>Dinophyceae</taxon>
        <taxon>Suessiales</taxon>
        <taxon>Symbiodiniaceae</taxon>
        <taxon>Symbiodinium</taxon>
    </lineage>
</organism>
<dbReference type="Proteomes" id="UP000649617">
    <property type="component" value="Unassembled WGS sequence"/>
</dbReference>
<protein>
    <submittedName>
        <fullName evidence="1">Vps13c protein</fullName>
    </submittedName>
</protein>
<reference evidence="1" key="1">
    <citation type="submission" date="2021-02" db="EMBL/GenBank/DDBJ databases">
        <authorList>
            <person name="Dougan E. K."/>
            <person name="Rhodes N."/>
            <person name="Thang M."/>
            <person name="Chan C."/>
        </authorList>
    </citation>
    <scope>NUCLEOTIDE SEQUENCE</scope>
</reference>
<evidence type="ECO:0000313" key="1">
    <source>
        <dbReference type="EMBL" id="CAE7659929.1"/>
    </source>
</evidence>
<proteinExistence type="predicted"/>
<dbReference type="EMBL" id="CAJNIZ010043419">
    <property type="protein sequence ID" value="CAE7659929.1"/>
    <property type="molecule type" value="Genomic_DNA"/>
</dbReference>
<gene>
    <name evidence="1" type="primary">Vps13c</name>
    <name evidence="1" type="ORF">SPIL2461_LOCUS17869</name>
</gene>
<accession>A0A812W621</accession>
<evidence type="ECO:0000313" key="2">
    <source>
        <dbReference type="Proteomes" id="UP000649617"/>
    </source>
</evidence>
<comment type="caution">
    <text evidence="1">The sequence shown here is derived from an EMBL/GenBank/DDBJ whole genome shotgun (WGS) entry which is preliminary data.</text>
</comment>
<sequence length="367" mass="39550">VLGAMATRLPSTGPWFSWMGGPHVKETPQLGIWDSASLQFANPLHAHFILHLCGFSAKLALCRKLCQSGVLRNFSFQADVSSAEELSGPLWKASVDVLAAAKPCVLGWPAFQCPDGVFPSQDKGVSKLQVIDLPTPPSLSLSHLRKDWGRAQVTATPVDNVGKSCPAALWQMCDYVQGLPPPCHPFLGRLNPCQLWCCGWEPPEDVLHDILAREGLCGAGLCFYPPGVKIQAEHAGSPHLFFWVLKGEVRTGNAEVVETGQALLVPPGQRLICITTNSVVALCGYSSGHLRSKGGPDLPAGMRMPRLTTTPCPRVSADENLFSKALFGGWRWFGDPENWLGAPDGHEPVDQVAAAKQKALQAKPDAK</sequence>
<name>A0A812W621_SYMPI</name>
<dbReference type="AlphaFoldDB" id="A0A812W621"/>
<feature type="non-terminal residue" evidence="1">
    <location>
        <position position="1"/>
    </location>
</feature>